<dbReference type="EMBL" id="MABQ02000004">
    <property type="protein sequence ID" value="PCD38326.1"/>
    <property type="molecule type" value="Genomic_DNA"/>
</dbReference>
<evidence type="ECO:0000313" key="2">
    <source>
        <dbReference type="EMBL" id="PCD38326.1"/>
    </source>
</evidence>
<feature type="region of interest" description="Disordered" evidence="1">
    <location>
        <begin position="80"/>
        <end position="106"/>
    </location>
</feature>
<dbReference type="AlphaFoldDB" id="A0A2H3H865"/>
<reference evidence="2 3" key="2">
    <citation type="journal article" date="2017" name="Sci. Rep.">
        <title>A mobile pathogenicity chromosome in Fusarium oxysporum for infection of multiple cucurbit species.</title>
        <authorList>
            <person name="van Dam P."/>
            <person name="Fokkens L."/>
            <person name="Ayukawa Y."/>
            <person name="van der Gragt M."/>
            <person name="Ter Horst A."/>
            <person name="Brankovics B."/>
            <person name="Houterman P.M."/>
            <person name="Arie T."/>
            <person name="Rep M."/>
        </authorList>
    </citation>
    <scope>NUCLEOTIDE SEQUENCE [LARGE SCALE GENOMIC DNA]</scope>
    <source>
        <strain evidence="2 3">Forc016</strain>
    </source>
</reference>
<dbReference type="Proteomes" id="UP000219602">
    <property type="component" value="Chromosome 5"/>
</dbReference>
<reference evidence="2 3" key="1">
    <citation type="journal article" date="2016" name="Environ. Microbiol.">
        <title>Effector profiles distinguish formae speciales of Fusarium oxysporum.</title>
        <authorList>
            <person name="van Dam P."/>
            <person name="Fokkens L."/>
            <person name="Schmidt S.M."/>
            <person name="Linmans J.H."/>
            <person name="Kistler H.C."/>
            <person name="Ma L.J."/>
            <person name="Rep M."/>
        </authorList>
    </citation>
    <scope>NUCLEOTIDE SEQUENCE [LARGE SCALE GENOMIC DNA]</scope>
    <source>
        <strain evidence="2 3">Forc016</strain>
    </source>
</reference>
<comment type="caution">
    <text evidence="2">The sequence shown here is derived from an EMBL/GenBank/DDBJ whole genome shotgun (WGS) entry which is preliminary data.</text>
</comment>
<name>A0A2H3H865_FUSOX</name>
<evidence type="ECO:0000313" key="3">
    <source>
        <dbReference type="Proteomes" id="UP000219602"/>
    </source>
</evidence>
<proteinExistence type="predicted"/>
<sequence>MSQCRDGVGSAVLASEGIDDRLVVQEIGLPAIDEYLSFHRRSGIKLVPLLDLSELWLPTWSDGLGSTQAASHVGVSSCADHTTTAGLDVPQDSTPSLRFLHQNQLE</sequence>
<organism evidence="2 3">
    <name type="scientific">Fusarium oxysporum f. sp. radicis-cucumerinum</name>
    <dbReference type="NCBI Taxonomy" id="327505"/>
    <lineage>
        <taxon>Eukaryota</taxon>
        <taxon>Fungi</taxon>
        <taxon>Dikarya</taxon>
        <taxon>Ascomycota</taxon>
        <taxon>Pezizomycotina</taxon>
        <taxon>Sordariomycetes</taxon>
        <taxon>Hypocreomycetidae</taxon>
        <taxon>Hypocreales</taxon>
        <taxon>Nectriaceae</taxon>
        <taxon>Fusarium</taxon>
        <taxon>Fusarium oxysporum species complex</taxon>
    </lineage>
</organism>
<gene>
    <name evidence="2" type="ORF">AU210_006802</name>
</gene>
<accession>A0A2H3H865</accession>
<evidence type="ECO:0000256" key="1">
    <source>
        <dbReference type="SAM" id="MobiDB-lite"/>
    </source>
</evidence>
<protein>
    <submittedName>
        <fullName evidence="2">Uncharacterized protein</fullName>
    </submittedName>
</protein>